<protein>
    <recommendedName>
        <fullName evidence="4">Serine hydrolase</fullName>
    </recommendedName>
</protein>
<keyword evidence="3" id="KW-1185">Reference proteome</keyword>
<dbReference type="Gene3D" id="3.40.710.10">
    <property type="entry name" value="DD-peptidase/beta-lactamase superfamily"/>
    <property type="match status" value="1"/>
</dbReference>
<evidence type="ECO:0000313" key="3">
    <source>
        <dbReference type="Proteomes" id="UP000594586"/>
    </source>
</evidence>
<reference evidence="2 3" key="1">
    <citation type="submission" date="2020-11" db="EMBL/GenBank/DDBJ databases">
        <title>Corynebacterium sp. MC1420.</title>
        <authorList>
            <person name="Zhou J."/>
        </authorList>
    </citation>
    <scope>NUCLEOTIDE SEQUENCE [LARGE SCALE GENOMIC DNA]</scope>
    <source>
        <strain evidence="2 3">MC1420</strain>
    </source>
</reference>
<feature type="chain" id="PRO_5032569278" description="Serine hydrolase" evidence="1">
    <location>
        <begin position="28"/>
        <end position="301"/>
    </location>
</feature>
<dbReference type="AlphaFoldDB" id="A0A7T0PFQ5"/>
<dbReference type="RefSeq" id="WP_196820151.1">
    <property type="nucleotide sequence ID" value="NZ_CP064955.1"/>
</dbReference>
<evidence type="ECO:0008006" key="4">
    <source>
        <dbReference type="Google" id="ProtNLM"/>
    </source>
</evidence>
<dbReference type="KEGG" id="cqn:G7Y29_10500"/>
<proteinExistence type="predicted"/>
<dbReference type="InterPro" id="IPR012338">
    <property type="entry name" value="Beta-lactam/transpept-like"/>
</dbReference>
<evidence type="ECO:0000256" key="1">
    <source>
        <dbReference type="SAM" id="SignalP"/>
    </source>
</evidence>
<dbReference type="SUPFAM" id="SSF56601">
    <property type="entry name" value="beta-lactamase/transpeptidase-like"/>
    <property type="match status" value="1"/>
</dbReference>
<organism evidence="2 3">
    <name type="scientific">Corynebacterium qintianiae</name>
    <dbReference type="NCBI Taxonomy" id="2709392"/>
    <lineage>
        <taxon>Bacteria</taxon>
        <taxon>Bacillati</taxon>
        <taxon>Actinomycetota</taxon>
        <taxon>Actinomycetes</taxon>
        <taxon>Mycobacteriales</taxon>
        <taxon>Corynebacteriaceae</taxon>
        <taxon>Corynebacterium</taxon>
    </lineage>
</organism>
<name>A0A7T0PFQ5_9CORY</name>
<sequence>MLRRIIKPVILTAAVVITVTIETPAMAAPAPANFGTTAPRTSITFTHTPTGNTVGTPNEHESRPGLSIVKLYIADYVYDHGTDADKADAFRMLQVSDDGIASALYERYPDSIDSTSRKYGLHDTHAAPHWGYSTTSTYDSTRYLEARKRDHGVADPILTALATAAPVAADGYRQDYGTSHLPGVIGTKWGWSDDRSTIHATASYGTDFSVSAHTYGPAAQLTGDVLGAFAGGYGTLPGPSPANQAITDAAHGAHATVNGIAGAISTVPGSSDAAAHSAAQAHQAIESATDQARRMAERFAG</sequence>
<gene>
    <name evidence="2" type="ORF">G7Y29_10500</name>
</gene>
<evidence type="ECO:0000313" key="2">
    <source>
        <dbReference type="EMBL" id="QPK83232.1"/>
    </source>
</evidence>
<dbReference type="Proteomes" id="UP000594586">
    <property type="component" value="Chromosome"/>
</dbReference>
<keyword evidence="1" id="KW-0732">Signal</keyword>
<feature type="signal peptide" evidence="1">
    <location>
        <begin position="1"/>
        <end position="27"/>
    </location>
</feature>
<dbReference type="EMBL" id="CP064955">
    <property type="protein sequence ID" value="QPK83232.1"/>
    <property type="molecule type" value="Genomic_DNA"/>
</dbReference>
<accession>A0A7T0PFQ5</accession>